<accession>A0AAT9FMK8</accession>
<comment type="similarity">
    <text evidence="2">Belongs to the TspO/BZRP family.</text>
</comment>
<feature type="transmembrane region" description="Helical" evidence="6">
    <location>
        <begin position="84"/>
        <end position="102"/>
    </location>
</feature>
<evidence type="ECO:0000256" key="2">
    <source>
        <dbReference type="ARBA" id="ARBA00007524"/>
    </source>
</evidence>
<feature type="transmembrane region" description="Helical" evidence="6">
    <location>
        <begin position="50"/>
        <end position="72"/>
    </location>
</feature>
<dbReference type="PANTHER" id="PTHR10057:SF0">
    <property type="entry name" value="TRANSLOCATOR PROTEIN"/>
    <property type="match status" value="1"/>
</dbReference>
<dbReference type="PANTHER" id="PTHR10057">
    <property type="entry name" value="PERIPHERAL-TYPE BENZODIAZEPINE RECEPTOR"/>
    <property type="match status" value="1"/>
</dbReference>
<dbReference type="InterPro" id="IPR038330">
    <property type="entry name" value="TspO/MBR-related_sf"/>
</dbReference>
<dbReference type="CDD" id="cd15904">
    <property type="entry name" value="TSPO_MBR"/>
    <property type="match status" value="1"/>
</dbReference>
<evidence type="ECO:0000313" key="7">
    <source>
        <dbReference type="EMBL" id="BDS07241.1"/>
    </source>
</evidence>
<organism evidence="7">
    <name type="scientific">Oceaniferula spumae</name>
    <dbReference type="NCBI Taxonomy" id="2979115"/>
    <lineage>
        <taxon>Bacteria</taxon>
        <taxon>Pseudomonadati</taxon>
        <taxon>Verrucomicrobiota</taxon>
        <taxon>Verrucomicrobiia</taxon>
        <taxon>Verrucomicrobiales</taxon>
        <taxon>Verrucomicrobiaceae</taxon>
        <taxon>Oceaniferula</taxon>
    </lineage>
</organism>
<dbReference type="InterPro" id="IPR004307">
    <property type="entry name" value="TspO_MBR"/>
</dbReference>
<evidence type="ECO:0000256" key="4">
    <source>
        <dbReference type="ARBA" id="ARBA00022989"/>
    </source>
</evidence>
<dbReference type="Gene3D" id="1.20.1260.100">
    <property type="entry name" value="TspO/MBR protein"/>
    <property type="match status" value="1"/>
</dbReference>
<sequence length="165" mass="18527">MAHRSLKSQIIGLVGWFMAAFTAAGLGAIATSSAGEFYGSLTHPAWAPPAWLFGPVWSLLYGMMAVAAWLVWRRHGFQNASKALWIFGVQLIVNALWSWLFFRWHLGALAFAEIVLLWLLIVVNIVAFWRLHKVSALLLLPYLAWVSFATALAFTMWRLNPELLG</sequence>
<evidence type="ECO:0000256" key="6">
    <source>
        <dbReference type="SAM" id="Phobius"/>
    </source>
</evidence>
<proteinExistence type="inferred from homology"/>
<dbReference type="PIRSF" id="PIRSF005859">
    <property type="entry name" value="PBR"/>
    <property type="match status" value="1"/>
</dbReference>
<keyword evidence="3 6" id="KW-0812">Transmembrane</keyword>
<dbReference type="KEGG" id="osu:NT6N_22810"/>
<reference evidence="7" key="1">
    <citation type="submission" date="2024-07" db="EMBL/GenBank/DDBJ databases">
        <title>Complete genome sequence of Verrucomicrobiaceae bacterium NT6N.</title>
        <authorList>
            <person name="Huang C."/>
            <person name="Takami H."/>
            <person name="Hamasaki K."/>
        </authorList>
    </citation>
    <scope>NUCLEOTIDE SEQUENCE</scope>
    <source>
        <strain evidence="7">NT6N</strain>
    </source>
</reference>
<gene>
    <name evidence="7" type="primary">tspO</name>
    <name evidence="7" type="ORF">NT6N_22810</name>
</gene>
<dbReference type="EMBL" id="AP026866">
    <property type="protein sequence ID" value="BDS07241.1"/>
    <property type="molecule type" value="Genomic_DNA"/>
</dbReference>
<feature type="transmembrane region" description="Helical" evidence="6">
    <location>
        <begin position="136"/>
        <end position="157"/>
    </location>
</feature>
<keyword evidence="5 6" id="KW-0472">Membrane</keyword>
<keyword evidence="4 6" id="KW-1133">Transmembrane helix</keyword>
<comment type="subcellular location">
    <subcellularLocation>
        <location evidence="1">Membrane</location>
        <topology evidence="1">Multi-pass membrane protein</topology>
    </subcellularLocation>
</comment>
<evidence type="ECO:0000256" key="3">
    <source>
        <dbReference type="ARBA" id="ARBA00022692"/>
    </source>
</evidence>
<name>A0AAT9FMK8_9BACT</name>
<feature type="transmembrane region" description="Helical" evidence="6">
    <location>
        <begin position="108"/>
        <end position="129"/>
    </location>
</feature>
<evidence type="ECO:0000256" key="5">
    <source>
        <dbReference type="ARBA" id="ARBA00023136"/>
    </source>
</evidence>
<dbReference type="AlphaFoldDB" id="A0AAT9FMK8"/>
<dbReference type="GO" id="GO:0016020">
    <property type="term" value="C:membrane"/>
    <property type="evidence" value="ECO:0007669"/>
    <property type="project" value="UniProtKB-SubCell"/>
</dbReference>
<evidence type="ECO:0000256" key="1">
    <source>
        <dbReference type="ARBA" id="ARBA00004141"/>
    </source>
</evidence>
<dbReference type="GO" id="GO:0033013">
    <property type="term" value="P:tetrapyrrole metabolic process"/>
    <property type="evidence" value="ECO:0007669"/>
    <property type="project" value="UniProtKB-ARBA"/>
</dbReference>
<dbReference type="FunFam" id="1.20.1260.100:FF:000001">
    <property type="entry name" value="translocator protein 2"/>
    <property type="match status" value="1"/>
</dbReference>
<protein>
    <submittedName>
        <fullName evidence="7">Tryptophan-rich sensory protein</fullName>
    </submittedName>
</protein>
<dbReference type="Pfam" id="PF03073">
    <property type="entry name" value="TspO_MBR"/>
    <property type="match status" value="1"/>
</dbReference>